<sequence>MKREVVAAIFVLFATNSAIAMPGNTTAPGSLDIKQFVNTFQRIWTYETTNRTHVLCEVDKRQSIRELAITFKRSFIIGRRRCDLQILGVFDAINKRRMTLFQRDTFRSVETLLFVAADNSCGIFKIESLTDWNAMRYDLRVKNSFITRRPRISCRNYYNRVIGRQPSFTVYAAQCRWVF</sequence>
<proteinExistence type="predicted"/>
<dbReference type="AlphaFoldDB" id="A0A131YPW7"/>
<accession>A0A131YPW7</accession>
<name>A0A131YPW7_RHIAP</name>
<feature type="chain" id="PRO_5007285730" evidence="1">
    <location>
        <begin position="21"/>
        <end position="179"/>
    </location>
</feature>
<organism evidence="2">
    <name type="scientific">Rhipicephalus appendiculatus</name>
    <name type="common">Brown ear tick</name>
    <dbReference type="NCBI Taxonomy" id="34631"/>
    <lineage>
        <taxon>Eukaryota</taxon>
        <taxon>Metazoa</taxon>
        <taxon>Ecdysozoa</taxon>
        <taxon>Arthropoda</taxon>
        <taxon>Chelicerata</taxon>
        <taxon>Arachnida</taxon>
        <taxon>Acari</taxon>
        <taxon>Parasitiformes</taxon>
        <taxon>Ixodida</taxon>
        <taxon>Ixodoidea</taxon>
        <taxon>Ixodidae</taxon>
        <taxon>Rhipicephalinae</taxon>
        <taxon>Rhipicephalus</taxon>
        <taxon>Rhipicephalus</taxon>
    </lineage>
</organism>
<evidence type="ECO:0000256" key="1">
    <source>
        <dbReference type="SAM" id="SignalP"/>
    </source>
</evidence>
<feature type="signal peptide" evidence="1">
    <location>
        <begin position="1"/>
        <end position="20"/>
    </location>
</feature>
<evidence type="ECO:0000313" key="2">
    <source>
        <dbReference type="EMBL" id="JAP80615.1"/>
    </source>
</evidence>
<reference evidence="2" key="1">
    <citation type="journal article" date="2016" name="Ticks Tick Borne Dis.">
        <title>De novo assembly and annotation of the salivary gland transcriptome of Rhipicephalus appendiculatus male and female ticks during blood feeding.</title>
        <authorList>
            <person name="de Castro M.H."/>
            <person name="de Klerk D."/>
            <person name="Pienaar R."/>
            <person name="Latif A.A."/>
            <person name="Rees D.J."/>
            <person name="Mans B.J."/>
        </authorList>
    </citation>
    <scope>NUCLEOTIDE SEQUENCE</scope>
    <source>
        <tissue evidence="2">Salivary glands</tissue>
    </source>
</reference>
<dbReference type="EMBL" id="GEDV01007942">
    <property type="protein sequence ID" value="JAP80615.1"/>
    <property type="molecule type" value="Transcribed_RNA"/>
</dbReference>
<protein>
    <submittedName>
        <fullName evidence="2">Lipocalin</fullName>
    </submittedName>
</protein>
<keyword evidence="1" id="KW-0732">Signal</keyword>